<reference evidence="1 2" key="1">
    <citation type="journal article" date="2018" name="Int. J. Syst. Evol. Microbiol.">
        <title>Lactobacillus bambusae sp. nov., isolated from a traditional fermented Ma-bamboo shoots of Taiwan.</title>
        <authorList>
            <person name="Wang L.-T."/>
        </authorList>
    </citation>
    <scope>NUCLEOTIDE SEQUENCE [LARGE SCALE GENOMIC DNA]</scope>
    <source>
        <strain evidence="1 2">BS-W1</strain>
    </source>
</reference>
<dbReference type="RefSeq" id="WP_109250721.1">
    <property type="nucleotide sequence ID" value="NZ_QCXQ01000003.1"/>
</dbReference>
<accession>A0A2V1MZF1</accession>
<comment type="caution">
    <text evidence="1">The sequence shown here is derived from an EMBL/GenBank/DDBJ whole genome shotgun (WGS) entry which is preliminary data.</text>
</comment>
<sequence>MFEVTRADKHDVQTVKFVGRRYTESDRNADGNFKDQWQQWLTNGWFTEIENIGSIADPAKMGVILMEKDNFSYWIGYACTMDSAIPDGCSSLILPEGEIIDTHVHGSFKNGEILGSAPISQAYQYAVARGLAKSGTKPTRIMERFDDRRFNPNDDETTVDYCFYG</sequence>
<dbReference type="EMBL" id="QCXQ01000003">
    <property type="protein sequence ID" value="PWF99867.1"/>
    <property type="molecule type" value="Genomic_DNA"/>
</dbReference>
<protein>
    <recommendedName>
        <fullName evidence="3">AraC family transcriptional regulator</fullName>
    </recommendedName>
</protein>
<organism evidence="1 2">
    <name type="scientific">Levilactobacillus bambusae</name>
    <dbReference type="NCBI Taxonomy" id="2024736"/>
    <lineage>
        <taxon>Bacteria</taxon>
        <taxon>Bacillati</taxon>
        <taxon>Bacillota</taxon>
        <taxon>Bacilli</taxon>
        <taxon>Lactobacillales</taxon>
        <taxon>Lactobacillaceae</taxon>
        <taxon>Levilactobacillus</taxon>
    </lineage>
</organism>
<dbReference type="Proteomes" id="UP000245080">
    <property type="component" value="Unassembled WGS sequence"/>
</dbReference>
<dbReference type="OrthoDB" id="2305680at2"/>
<evidence type="ECO:0008006" key="3">
    <source>
        <dbReference type="Google" id="ProtNLM"/>
    </source>
</evidence>
<evidence type="ECO:0000313" key="1">
    <source>
        <dbReference type="EMBL" id="PWF99867.1"/>
    </source>
</evidence>
<dbReference type="AlphaFoldDB" id="A0A2V1MZF1"/>
<dbReference type="InterPro" id="IPR011256">
    <property type="entry name" value="Reg_factor_effector_dom_sf"/>
</dbReference>
<gene>
    <name evidence="1" type="ORF">DCM90_07345</name>
</gene>
<name>A0A2V1MZF1_9LACO</name>
<evidence type="ECO:0000313" key="2">
    <source>
        <dbReference type="Proteomes" id="UP000245080"/>
    </source>
</evidence>
<proteinExistence type="predicted"/>
<keyword evidence="2" id="KW-1185">Reference proteome</keyword>
<dbReference type="Gene3D" id="3.20.80.10">
    <property type="entry name" value="Regulatory factor, effector binding domain"/>
    <property type="match status" value="1"/>
</dbReference>